<feature type="non-terminal residue" evidence="1">
    <location>
        <position position="56"/>
    </location>
</feature>
<accession>A0A0L0EKJ7</accession>
<protein>
    <submittedName>
        <fullName evidence="1">Uncharacterized protein</fullName>
    </submittedName>
</protein>
<reference evidence="1 2" key="1">
    <citation type="submission" date="2011-02" db="EMBL/GenBank/DDBJ databases">
        <title>The Genome Sequence of Sphaeroforma arctica JP610.</title>
        <authorList>
            <consortium name="The Broad Institute Genome Sequencing Platform"/>
            <person name="Russ C."/>
            <person name="Cuomo C."/>
            <person name="Young S.K."/>
            <person name="Zeng Q."/>
            <person name="Gargeya S."/>
            <person name="Alvarado L."/>
            <person name="Berlin A."/>
            <person name="Chapman S.B."/>
            <person name="Chen Z."/>
            <person name="Freedman E."/>
            <person name="Gellesch M."/>
            <person name="Goldberg J."/>
            <person name="Griggs A."/>
            <person name="Gujja S."/>
            <person name="Heilman E."/>
            <person name="Heiman D."/>
            <person name="Howarth C."/>
            <person name="Mehta T."/>
            <person name="Neiman D."/>
            <person name="Pearson M."/>
            <person name="Roberts A."/>
            <person name="Saif S."/>
            <person name="Shea T."/>
            <person name="Shenoy N."/>
            <person name="Sisk P."/>
            <person name="Stolte C."/>
            <person name="Sykes S."/>
            <person name="White J."/>
            <person name="Yandava C."/>
            <person name="Burger G."/>
            <person name="Gray M.W."/>
            <person name="Holland P.W.H."/>
            <person name="King N."/>
            <person name="Lang F.B.F."/>
            <person name="Roger A.J."/>
            <person name="Ruiz-Trillo I."/>
            <person name="Haas B."/>
            <person name="Nusbaum C."/>
            <person name="Birren B."/>
        </authorList>
    </citation>
    <scope>NUCLEOTIDE SEQUENCE [LARGE SCALE GENOMIC DNA]</scope>
    <source>
        <strain evidence="1 2">JP610</strain>
    </source>
</reference>
<gene>
    <name evidence="1" type="ORF">SARC_18312</name>
</gene>
<dbReference type="Proteomes" id="UP000054560">
    <property type="component" value="Unassembled WGS sequence"/>
</dbReference>
<organism evidence="1 2">
    <name type="scientific">Sphaeroforma arctica JP610</name>
    <dbReference type="NCBI Taxonomy" id="667725"/>
    <lineage>
        <taxon>Eukaryota</taxon>
        <taxon>Ichthyosporea</taxon>
        <taxon>Ichthyophonida</taxon>
        <taxon>Sphaeroforma</taxon>
    </lineage>
</organism>
<dbReference type="RefSeq" id="XP_014143083.1">
    <property type="nucleotide sequence ID" value="XM_014287608.1"/>
</dbReference>
<name>A0A0L0EKJ7_9EUKA</name>
<evidence type="ECO:0000313" key="1">
    <source>
        <dbReference type="EMBL" id="KNC64982.1"/>
    </source>
</evidence>
<dbReference type="AlphaFoldDB" id="A0A0L0EKJ7"/>
<keyword evidence="2" id="KW-1185">Reference proteome</keyword>
<proteinExistence type="predicted"/>
<dbReference type="GeneID" id="25918816"/>
<dbReference type="EMBL" id="KQ257174">
    <property type="protein sequence ID" value="KNC64982.1"/>
    <property type="molecule type" value="Genomic_DNA"/>
</dbReference>
<sequence length="56" mass="6323">MQQIYSRTEECGGVKAKWKDDDTISNLPASVNSYSTLPRRSSLFTSDSDGYLIPRH</sequence>
<evidence type="ECO:0000313" key="2">
    <source>
        <dbReference type="Proteomes" id="UP000054560"/>
    </source>
</evidence>